<dbReference type="GO" id="GO:0015631">
    <property type="term" value="F:tubulin binding"/>
    <property type="evidence" value="ECO:0007669"/>
    <property type="project" value="TreeGrafter"/>
</dbReference>
<dbReference type="GO" id="GO:0005524">
    <property type="term" value="F:ATP binding"/>
    <property type="evidence" value="ECO:0007669"/>
    <property type="project" value="UniProtKB-KW"/>
</dbReference>
<dbReference type="AlphaFoldDB" id="A0AAU9J2N9"/>
<evidence type="ECO:0000256" key="2">
    <source>
        <dbReference type="ARBA" id="ARBA00022741"/>
    </source>
</evidence>
<proteinExistence type="predicted"/>
<name>A0AAU9J2N9_9CILI</name>
<organism evidence="5 6">
    <name type="scientific">Blepharisma stoltei</name>
    <dbReference type="NCBI Taxonomy" id="1481888"/>
    <lineage>
        <taxon>Eukaryota</taxon>
        <taxon>Sar</taxon>
        <taxon>Alveolata</taxon>
        <taxon>Ciliophora</taxon>
        <taxon>Postciliodesmatophora</taxon>
        <taxon>Heterotrichea</taxon>
        <taxon>Heterotrichida</taxon>
        <taxon>Blepharismidae</taxon>
        <taxon>Blepharisma</taxon>
    </lineage>
</organism>
<dbReference type="Proteomes" id="UP001162131">
    <property type="component" value="Unassembled WGS sequence"/>
</dbReference>
<dbReference type="Gene3D" id="3.30.470.20">
    <property type="entry name" value="ATP-grasp fold, B domain"/>
    <property type="match status" value="1"/>
</dbReference>
<protein>
    <submittedName>
        <fullName evidence="5">Uncharacterized protein</fullName>
    </submittedName>
</protein>
<evidence type="ECO:0000313" key="6">
    <source>
        <dbReference type="Proteomes" id="UP001162131"/>
    </source>
</evidence>
<keyword evidence="2" id="KW-0547">Nucleotide-binding</keyword>
<evidence type="ECO:0000256" key="3">
    <source>
        <dbReference type="ARBA" id="ARBA00022840"/>
    </source>
</evidence>
<dbReference type="SUPFAM" id="SSF56059">
    <property type="entry name" value="Glutathione synthetase ATP-binding domain-like"/>
    <property type="match status" value="1"/>
</dbReference>
<dbReference type="GO" id="GO:0036064">
    <property type="term" value="C:ciliary basal body"/>
    <property type="evidence" value="ECO:0007669"/>
    <property type="project" value="TreeGrafter"/>
</dbReference>
<keyword evidence="6" id="KW-1185">Reference proteome</keyword>
<evidence type="ECO:0000256" key="1">
    <source>
        <dbReference type="ARBA" id="ARBA00022598"/>
    </source>
</evidence>
<keyword evidence="3" id="KW-0067">ATP-binding</keyword>
<dbReference type="EMBL" id="CAJZBQ010000024">
    <property type="protein sequence ID" value="CAG9320104.1"/>
    <property type="molecule type" value="Genomic_DNA"/>
</dbReference>
<dbReference type="InterPro" id="IPR004344">
    <property type="entry name" value="TTL/TTLL_fam"/>
</dbReference>
<accession>A0AAU9J2N9</accession>
<evidence type="ECO:0000313" key="5">
    <source>
        <dbReference type="EMBL" id="CAG9320104.1"/>
    </source>
</evidence>
<sequence>MDSSSSSDEEEVRGNEIVLNVANTQYEVVQEVANILGWKISFDPEDSEADVYWQDSALSPEKLSQLKTFQRINHFPGMYAVARKDHLGKNLKAMKLMFPEHYNFFPPTWILPKDFNDLKTQFNSKRAKTFICKPEASCQGRGIFLTRKLDEIPEHCVVQRYLHKPYLIDGLKFDLRVYVLIAGCDPLRMFIHKEGLVRLATVPYQPPVTSNLGDMCMHLTNYAINKFNPDFQFNTNETDDYTGHKRSLSTFMKKLGEQGEDVDAIWKRISDVIVKTVCIVQPLLSHLYRSCQAADPTNSICMQILGFDIFLDHKLKAHLLEVNHTPSFTTDTPLDSMIKKAVIGDALRMMGLQKGNRAEYLQRHQGMVFLRANRGIKEIRNMRTELQAKSLKEKEELEKKFRGGYTRIYPTEDNTLYEQFMLAARDIWLTNVGIKPKVKKETKEPNPPQKLAQPIPPQIPAATPSPILVSKPNPIPKPLGSANSQNINKPKKTAVSASVYRLSKSTERPKVVKETKLPALKIVNGTYIQPRLFEFNDSALTVIAREGSIKARFMLNE</sequence>
<dbReference type="PANTHER" id="PTHR12241">
    <property type="entry name" value="TUBULIN POLYGLUTAMYLASE"/>
    <property type="match status" value="1"/>
</dbReference>
<dbReference type="PROSITE" id="PS51221">
    <property type="entry name" value="TTL"/>
    <property type="match status" value="1"/>
</dbReference>
<dbReference type="PANTHER" id="PTHR12241:SF147">
    <property type="entry name" value="TUBULIN POLYGLUTAMYLASE TTLL7"/>
    <property type="match status" value="1"/>
</dbReference>
<gene>
    <name evidence="5" type="ORF">BSTOLATCC_MIC25339</name>
</gene>
<dbReference type="GO" id="GO:0070740">
    <property type="term" value="F:tubulin-glutamic acid ligase activity"/>
    <property type="evidence" value="ECO:0007669"/>
    <property type="project" value="TreeGrafter"/>
</dbReference>
<evidence type="ECO:0000256" key="4">
    <source>
        <dbReference type="SAM" id="MobiDB-lite"/>
    </source>
</evidence>
<reference evidence="5" key="1">
    <citation type="submission" date="2021-09" db="EMBL/GenBank/DDBJ databases">
        <authorList>
            <consortium name="AG Swart"/>
            <person name="Singh M."/>
            <person name="Singh A."/>
            <person name="Seah K."/>
            <person name="Emmerich C."/>
        </authorList>
    </citation>
    <scope>NUCLEOTIDE SEQUENCE</scope>
    <source>
        <strain evidence="5">ATCC30299</strain>
    </source>
</reference>
<comment type="caution">
    <text evidence="5">The sequence shown here is derived from an EMBL/GenBank/DDBJ whole genome shotgun (WGS) entry which is preliminary data.</text>
</comment>
<dbReference type="GO" id="GO:0000226">
    <property type="term" value="P:microtubule cytoskeleton organization"/>
    <property type="evidence" value="ECO:0007669"/>
    <property type="project" value="TreeGrafter"/>
</dbReference>
<keyword evidence="1" id="KW-0436">Ligase</keyword>
<dbReference type="Pfam" id="PF03133">
    <property type="entry name" value="TTL"/>
    <property type="match status" value="1"/>
</dbReference>
<feature type="region of interest" description="Disordered" evidence="4">
    <location>
        <begin position="439"/>
        <end position="492"/>
    </location>
</feature>